<dbReference type="PANTHER" id="PTHR30616">
    <property type="entry name" value="UNCHARACTERIZED PROTEIN YFIH"/>
    <property type="match status" value="1"/>
</dbReference>
<comment type="catalytic activity">
    <reaction evidence="9">
        <text>S-methyl-5'-thioadenosine + phosphate = 5-(methylsulfanyl)-alpha-D-ribose 1-phosphate + adenine</text>
        <dbReference type="Rhea" id="RHEA:11852"/>
        <dbReference type="ChEBI" id="CHEBI:16708"/>
        <dbReference type="ChEBI" id="CHEBI:17509"/>
        <dbReference type="ChEBI" id="CHEBI:43474"/>
        <dbReference type="ChEBI" id="CHEBI:58533"/>
        <dbReference type="EC" id="2.4.2.28"/>
    </reaction>
    <physiologicalReaction direction="left-to-right" evidence="9">
        <dbReference type="Rhea" id="RHEA:11853"/>
    </physiologicalReaction>
</comment>
<dbReference type="STRING" id="1203610.HMPREF1536_03301"/>
<reference evidence="11 12" key="1">
    <citation type="submission" date="2013-04" db="EMBL/GenBank/DDBJ databases">
        <title>The Genome Sequence of Parabacteroides gordonii DSM 23371.</title>
        <authorList>
            <consortium name="The Broad Institute Genomics Platform"/>
            <person name="Earl A."/>
            <person name="Ward D."/>
            <person name="Feldgarden M."/>
            <person name="Gevers D."/>
            <person name="Martens E."/>
            <person name="Sakamoto M."/>
            <person name="Benno Y."/>
            <person name="Suzuki N."/>
            <person name="Matsunaga N."/>
            <person name="Koshihara K."/>
            <person name="Seki M."/>
            <person name="Komiya H."/>
            <person name="Walker B."/>
            <person name="Young S."/>
            <person name="Zeng Q."/>
            <person name="Gargeya S."/>
            <person name="Fitzgerald M."/>
            <person name="Haas B."/>
            <person name="Abouelleil A."/>
            <person name="Allen A.W."/>
            <person name="Alvarado L."/>
            <person name="Arachchi H.M."/>
            <person name="Berlin A.M."/>
            <person name="Chapman S.B."/>
            <person name="Gainer-Dewar J."/>
            <person name="Goldberg J."/>
            <person name="Griggs A."/>
            <person name="Gujja S."/>
            <person name="Hansen M."/>
            <person name="Howarth C."/>
            <person name="Imamovic A."/>
            <person name="Ireland A."/>
            <person name="Larimer J."/>
            <person name="McCowan C."/>
            <person name="Murphy C."/>
            <person name="Pearson M."/>
            <person name="Poon T.W."/>
            <person name="Priest M."/>
            <person name="Roberts A."/>
            <person name="Saif S."/>
            <person name="Shea T."/>
            <person name="Sisk P."/>
            <person name="Sykes S."/>
            <person name="Wortman J."/>
            <person name="Nusbaum C."/>
            <person name="Birren B."/>
        </authorList>
    </citation>
    <scope>NUCLEOTIDE SEQUENCE [LARGE SCALE GENOMIC DNA]</scope>
    <source>
        <strain evidence="11 12">MS-1</strain>
    </source>
</reference>
<accession>A0A0F5JD88</accession>
<dbReference type="GO" id="GO:0005507">
    <property type="term" value="F:copper ion binding"/>
    <property type="evidence" value="ECO:0007669"/>
    <property type="project" value="TreeGrafter"/>
</dbReference>
<gene>
    <name evidence="11" type="ORF">HMPREF1536_03301</name>
</gene>
<name>A0A0F5JD88_9BACT</name>
<evidence type="ECO:0000256" key="8">
    <source>
        <dbReference type="ARBA" id="ARBA00048968"/>
    </source>
</evidence>
<proteinExistence type="inferred from homology"/>
<evidence type="ECO:0000256" key="9">
    <source>
        <dbReference type="ARBA" id="ARBA00049893"/>
    </source>
</evidence>
<organism evidence="11 12">
    <name type="scientific">Parabacteroides gordonii MS-1 = DSM 23371</name>
    <dbReference type="NCBI Taxonomy" id="1203610"/>
    <lineage>
        <taxon>Bacteria</taxon>
        <taxon>Pseudomonadati</taxon>
        <taxon>Bacteroidota</taxon>
        <taxon>Bacteroidia</taxon>
        <taxon>Bacteroidales</taxon>
        <taxon>Tannerellaceae</taxon>
        <taxon>Parabacteroides</taxon>
    </lineage>
</organism>
<evidence type="ECO:0000256" key="7">
    <source>
        <dbReference type="ARBA" id="ARBA00047989"/>
    </source>
</evidence>
<keyword evidence="3" id="KW-0808">Transferase</keyword>
<evidence type="ECO:0000256" key="3">
    <source>
        <dbReference type="ARBA" id="ARBA00022679"/>
    </source>
</evidence>
<dbReference type="NCBIfam" id="TIGR00726">
    <property type="entry name" value="peptidoglycan editing factor PgeF"/>
    <property type="match status" value="1"/>
</dbReference>
<evidence type="ECO:0000256" key="6">
    <source>
        <dbReference type="ARBA" id="ARBA00022833"/>
    </source>
</evidence>
<dbReference type="HOGENOM" id="CLU_065784_0_0_10"/>
<protein>
    <recommendedName>
        <fullName evidence="10">Purine nucleoside phosphorylase</fullName>
    </recommendedName>
</protein>
<dbReference type="InterPro" id="IPR011324">
    <property type="entry name" value="Cytotoxic_necrot_fac-like_cat"/>
</dbReference>
<dbReference type="CDD" id="cd16833">
    <property type="entry name" value="YfiH"/>
    <property type="match status" value="1"/>
</dbReference>
<dbReference type="GO" id="GO:0016787">
    <property type="term" value="F:hydrolase activity"/>
    <property type="evidence" value="ECO:0007669"/>
    <property type="project" value="UniProtKB-KW"/>
</dbReference>
<dbReference type="PATRIC" id="fig|1203610.3.peg.3363"/>
<evidence type="ECO:0000256" key="1">
    <source>
        <dbReference type="ARBA" id="ARBA00000553"/>
    </source>
</evidence>
<dbReference type="Pfam" id="PF02578">
    <property type="entry name" value="Cu-oxidase_4"/>
    <property type="match status" value="1"/>
</dbReference>
<dbReference type="PANTHER" id="PTHR30616:SF2">
    <property type="entry name" value="PURINE NUCLEOSIDE PHOSPHORYLASE LACC1"/>
    <property type="match status" value="1"/>
</dbReference>
<dbReference type="Gene3D" id="3.60.140.10">
    <property type="entry name" value="CNF1/YfiH-like putative cysteine hydrolases"/>
    <property type="match status" value="1"/>
</dbReference>
<keyword evidence="4" id="KW-0479">Metal-binding</keyword>
<evidence type="ECO:0000313" key="12">
    <source>
        <dbReference type="Proteomes" id="UP000033035"/>
    </source>
</evidence>
<dbReference type="SUPFAM" id="SSF64438">
    <property type="entry name" value="CNF1/YfiH-like putative cysteine hydrolases"/>
    <property type="match status" value="1"/>
</dbReference>
<comment type="catalytic activity">
    <reaction evidence="7">
        <text>adenosine + H2O + H(+) = inosine + NH4(+)</text>
        <dbReference type="Rhea" id="RHEA:24408"/>
        <dbReference type="ChEBI" id="CHEBI:15377"/>
        <dbReference type="ChEBI" id="CHEBI:15378"/>
        <dbReference type="ChEBI" id="CHEBI:16335"/>
        <dbReference type="ChEBI" id="CHEBI:17596"/>
        <dbReference type="ChEBI" id="CHEBI:28938"/>
        <dbReference type="EC" id="3.5.4.4"/>
    </reaction>
    <physiologicalReaction direction="left-to-right" evidence="7">
        <dbReference type="Rhea" id="RHEA:24409"/>
    </physiologicalReaction>
</comment>
<comment type="similarity">
    <text evidence="2 10">Belongs to the purine nucleoside phosphorylase YfiH/LACC1 family.</text>
</comment>
<comment type="caution">
    <text evidence="11">The sequence shown here is derived from an EMBL/GenBank/DDBJ whole genome shotgun (WGS) entry which is preliminary data.</text>
</comment>
<keyword evidence="6" id="KW-0862">Zinc</keyword>
<comment type="catalytic activity">
    <reaction evidence="1">
        <text>inosine + phosphate = alpha-D-ribose 1-phosphate + hypoxanthine</text>
        <dbReference type="Rhea" id="RHEA:27646"/>
        <dbReference type="ChEBI" id="CHEBI:17368"/>
        <dbReference type="ChEBI" id="CHEBI:17596"/>
        <dbReference type="ChEBI" id="CHEBI:43474"/>
        <dbReference type="ChEBI" id="CHEBI:57720"/>
        <dbReference type="EC" id="2.4.2.1"/>
    </reaction>
    <physiologicalReaction direction="left-to-right" evidence="1">
        <dbReference type="Rhea" id="RHEA:27647"/>
    </physiologicalReaction>
</comment>
<sequence length="261" mass="28443">MLQFSGLSGECNISHFITTRHGGVSLGNYASMNPGEYSGDDPESVRMNRQLLSDAIGISSERIFAPFQIHEAEIACIDTRFLSLTLARQKEELNGKDALVTAVPGICIAVSTADCVPVLVYAPDKKVVAAIHAGWRGTVKQIVAKTVEYMIARYGCDPSLMLAGIAPSICKESFEVGDEVAEAFRATGVDMNCIMERNARTGKAHIDLWEANRMQLLQSGLQPEQIEVSGICTYQHPDDFFSARRLGIKSGRILSGIMIKD</sequence>
<dbReference type="Proteomes" id="UP000033035">
    <property type="component" value="Unassembled WGS sequence"/>
</dbReference>
<evidence type="ECO:0000313" key="11">
    <source>
        <dbReference type="EMBL" id="KKB55826.1"/>
    </source>
</evidence>
<dbReference type="InterPro" id="IPR003730">
    <property type="entry name" value="Cu_polyphenol_OxRdtase"/>
</dbReference>
<dbReference type="AlphaFoldDB" id="A0A0F5JD88"/>
<keyword evidence="12" id="KW-1185">Reference proteome</keyword>
<dbReference type="EMBL" id="AQHW01000015">
    <property type="protein sequence ID" value="KKB55826.1"/>
    <property type="molecule type" value="Genomic_DNA"/>
</dbReference>
<evidence type="ECO:0000256" key="2">
    <source>
        <dbReference type="ARBA" id="ARBA00007353"/>
    </source>
</evidence>
<keyword evidence="5" id="KW-0378">Hydrolase</keyword>
<evidence type="ECO:0000256" key="10">
    <source>
        <dbReference type="RuleBase" id="RU361274"/>
    </source>
</evidence>
<evidence type="ECO:0000256" key="4">
    <source>
        <dbReference type="ARBA" id="ARBA00022723"/>
    </source>
</evidence>
<evidence type="ECO:0000256" key="5">
    <source>
        <dbReference type="ARBA" id="ARBA00022801"/>
    </source>
</evidence>
<comment type="catalytic activity">
    <reaction evidence="8">
        <text>adenosine + phosphate = alpha-D-ribose 1-phosphate + adenine</text>
        <dbReference type="Rhea" id="RHEA:27642"/>
        <dbReference type="ChEBI" id="CHEBI:16335"/>
        <dbReference type="ChEBI" id="CHEBI:16708"/>
        <dbReference type="ChEBI" id="CHEBI:43474"/>
        <dbReference type="ChEBI" id="CHEBI:57720"/>
        <dbReference type="EC" id="2.4.2.1"/>
    </reaction>
    <physiologicalReaction direction="left-to-right" evidence="8">
        <dbReference type="Rhea" id="RHEA:27643"/>
    </physiologicalReaction>
</comment>
<dbReference type="InterPro" id="IPR038371">
    <property type="entry name" value="Cu_polyphenol_OxRdtase_sf"/>
</dbReference>
<dbReference type="GO" id="GO:0017061">
    <property type="term" value="F:S-methyl-5-thioadenosine phosphorylase activity"/>
    <property type="evidence" value="ECO:0007669"/>
    <property type="project" value="UniProtKB-EC"/>
</dbReference>